<evidence type="ECO:0000259" key="10">
    <source>
        <dbReference type="PROSITE" id="PS50109"/>
    </source>
</evidence>
<dbReference type="InterPro" id="IPR050482">
    <property type="entry name" value="Sensor_HK_TwoCompSys"/>
</dbReference>
<keyword evidence="4" id="KW-0808">Transferase</keyword>
<dbReference type="InterPro" id="IPR003594">
    <property type="entry name" value="HATPase_dom"/>
</dbReference>
<dbReference type="Proteomes" id="UP000042527">
    <property type="component" value="Unassembled WGS sequence"/>
</dbReference>
<evidence type="ECO:0000256" key="2">
    <source>
        <dbReference type="ARBA" id="ARBA00012438"/>
    </source>
</evidence>
<dbReference type="PANTHER" id="PTHR24421:SF10">
    <property type="entry name" value="NITRATE_NITRITE SENSOR PROTEIN NARQ"/>
    <property type="match status" value="1"/>
</dbReference>
<protein>
    <recommendedName>
        <fullName evidence="2">histidine kinase</fullName>
        <ecNumber evidence="2">2.7.13.3</ecNumber>
    </recommendedName>
</protein>
<comment type="catalytic activity">
    <reaction evidence="1">
        <text>ATP + protein L-histidine = ADP + protein N-phospho-L-histidine.</text>
        <dbReference type="EC" id="2.7.13.3"/>
    </reaction>
</comment>
<evidence type="ECO:0000256" key="9">
    <source>
        <dbReference type="SAM" id="Phobius"/>
    </source>
</evidence>
<dbReference type="Gene3D" id="3.30.565.10">
    <property type="entry name" value="Histidine kinase-like ATPase, C-terminal domain"/>
    <property type="match status" value="1"/>
</dbReference>
<evidence type="ECO:0000256" key="1">
    <source>
        <dbReference type="ARBA" id="ARBA00000085"/>
    </source>
</evidence>
<gene>
    <name evidence="12" type="ORF">FUT82_15295</name>
    <name evidence="11" type="ORF">TPHV1_30188</name>
</gene>
<feature type="transmembrane region" description="Helical" evidence="9">
    <location>
        <begin position="98"/>
        <end position="126"/>
    </location>
</feature>
<keyword evidence="13" id="KW-1185">Reference proteome</keyword>
<dbReference type="InterPro" id="IPR011712">
    <property type="entry name" value="Sig_transdc_His_kin_sub3_dim/P"/>
</dbReference>
<evidence type="ECO:0000256" key="7">
    <source>
        <dbReference type="ARBA" id="ARBA00022840"/>
    </source>
</evidence>
<organism evidence="11 13">
    <name type="scientific">Treponema phagedenis</name>
    <dbReference type="NCBI Taxonomy" id="162"/>
    <lineage>
        <taxon>Bacteria</taxon>
        <taxon>Pseudomonadati</taxon>
        <taxon>Spirochaetota</taxon>
        <taxon>Spirochaetia</taxon>
        <taxon>Spirochaetales</taxon>
        <taxon>Treponemataceae</taxon>
        <taxon>Treponema</taxon>
    </lineage>
</organism>
<proteinExistence type="predicted"/>
<evidence type="ECO:0000313" key="13">
    <source>
        <dbReference type="Proteomes" id="UP000042527"/>
    </source>
</evidence>
<dbReference type="SUPFAM" id="SSF55874">
    <property type="entry name" value="ATPase domain of HSP90 chaperone/DNA topoisomerase II/histidine kinase"/>
    <property type="match status" value="1"/>
</dbReference>
<keyword evidence="3" id="KW-0597">Phosphoprotein</keyword>
<keyword evidence="6 11" id="KW-0418">Kinase</keyword>
<feature type="domain" description="Histidine kinase" evidence="10">
    <location>
        <begin position="187"/>
        <end position="362"/>
    </location>
</feature>
<dbReference type="GO" id="GO:0016020">
    <property type="term" value="C:membrane"/>
    <property type="evidence" value="ECO:0007669"/>
    <property type="project" value="InterPro"/>
</dbReference>
<dbReference type="GO" id="GO:0046983">
    <property type="term" value="F:protein dimerization activity"/>
    <property type="evidence" value="ECO:0007669"/>
    <property type="project" value="InterPro"/>
</dbReference>
<dbReference type="Pfam" id="PF02518">
    <property type="entry name" value="HATPase_c"/>
    <property type="match status" value="1"/>
</dbReference>
<evidence type="ECO:0000256" key="4">
    <source>
        <dbReference type="ARBA" id="ARBA00022679"/>
    </source>
</evidence>
<name>A0A0B7GUW9_TREPH</name>
<feature type="transmembrane region" description="Helical" evidence="9">
    <location>
        <begin position="51"/>
        <end position="78"/>
    </location>
</feature>
<keyword evidence="9" id="KW-1133">Transmembrane helix</keyword>
<dbReference type="PANTHER" id="PTHR24421">
    <property type="entry name" value="NITRATE/NITRITE SENSOR PROTEIN NARX-RELATED"/>
    <property type="match status" value="1"/>
</dbReference>
<dbReference type="RefSeq" id="WP_024752071.1">
    <property type="nucleotide sequence ID" value="NZ_CDNC01000023.1"/>
</dbReference>
<evidence type="ECO:0000256" key="3">
    <source>
        <dbReference type="ARBA" id="ARBA00022553"/>
    </source>
</evidence>
<evidence type="ECO:0000313" key="12">
    <source>
        <dbReference type="EMBL" id="QEJ99216.1"/>
    </source>
</evidence>
<accession>A0A0B7GUW9</accession>
<dbReference type="InterPro" id="IPR036890">
    <property type="entry name" value="HATPase_C_sf"/>
</dbReference>
<dbReference type="EMBL" id="CP042817">
    <property type="protein sequence ID" value="QEJ99216.1"/>
    <property type="molecule type" value="Genomic_DNA"/>
</dbReference>
<evidence type="ECO:0000256" key="8">
    <source>
        <dbReference type="ARBA" id="ARBA00023012"/>
    </source>
</evidence>
<keyword evidence="7" id="KW-0067">ATP-binding</keyword>
<dbReference type="GeneID" id="57752160"/>
<dbReference type="Pfam" id="PF07730">
    <property type="entry name" value="HisKA_3"/>
    <property type="match status" value="1"/>
</dbReference>
<feature type="transmembrane region" description="Helical" evidence="9">
    <location>
        <begin position="25"/>
        <end position="44"/>
    </location>
</feature>
<evidence type="ECO:0000256" key="6">
    <source>
        <dbReference type="ARBA" id="ARBA00022777"/>
    </source>
</evidence>
<evidence type="ECO:0000313" key="11">
    <source>
        <dbReference type="EMBL" id="CEM62293.1"/>
    </source>
</evidence>
<dbReference type="InterPro" id="IPR005467">
    <property type="entry name" value="His_kinase_dom"/>
</dbReference>
<dbReference type="EC" id="2.7.13.3" evidence="2"/>
<keyword evidence="8" id="KW-0902">Two-component regulatory system</keyword>
<dbReference type="SMART" id="SM00387">
    <property type="entry name" value="HATPase_c"/>
    <property type="match status" value="1"/>
</dbReference>
<evidence type="ECO:0000313" key="14">
    <source>
        <dbReference type="Proteomes" id="UP000323594"/>
    </source>
</evidence>
<sequence>MLLFLENFLITFFCSLLLKENFPDAMGIEYFIIIFSACLWLYITDNKKWKILFLAGFIFSVFVVDATLCFFSPAFITIDLKLSNKKIKPASFEIPTDLVFKLIPISCIFFNFNILLFIFSLVVFFYSGIKENYFLTAAELTMLQDILSENKLHAEKQKRIFQIDLLKNAEVSILAERNRISGVLHNSIGHTLSSAILQVNALKYIADNEEVKDKLAVLQTSLETGMTEIRKSLHNIHDTSFNLQTALDKLIEKISNPKIKLIYKIDALPYVLKHDIISIIKEGIANTVKHSGATLMDIILLEHRGFYSVVINDNGCGFNSSVPIQEGIGLSVLREIVEKNNGTINFYSDGGFKIHIIFPKQIAEAENEHHNN</sequence>
<dbReference type="GO" id="GO:0005524">
    <property type="term" value="F:ATP binding"/>
    <property type="evidence" value="ECO:0007669"/>
    <property type="project" value="UniProtKB-KW"/>
</dbReference>
<dbReference type="GO" id="GO:0000155">
    <property type="term" value="F:phosphorelay sensor kinase activity"/>
    <property type="evidence" value="ECO:0007669"/>
    <property type="project" value="InterPro"/>
</dbReference>
<keyword evidence="5" id="KW-0547">Nucleotide-binding</keyword>
<dbReference type="Gene3D" id="1.20.5.1930">
    <property type="match status" value="1"/>
</dbReference>
<dbReference type="Proteomes" id="UP000323594">
    <property type="component" value="Chromosome"/>
</dbReference>
<reference evidence="11" key="1">
    <citation type="submission" date="2015-01" db="EMBL/GenBank/DDBJ databases">
        <authorList>
            <person name="Xiang T."/>
            <person name="Song Y."/>
            <person name="Huang L."/>
            <person name="Wang B."/>
            <person name="Wu P."/>
        </authorList>
    </citation>
    <scope>NUCLEOTIDE SEQUENCE [LARGE SCALE GENOMIC DNA]</scope>
    <source>
        <strain evidence="11">V1</strain>
    </source>
</reference>
<dbReference type="EMBL" id="CDNC01000023">
    <property type="protein sequence ID" value="CEM62293.1"/>
    <property type="molecule type" value="Genomic_DNA"/>
</dbReference>
<keyword evidence="9" id="KW-0812">Transmembrane</keyword>
<dbReference type="OrthoDB" id="199946at2"/>
<evidence type="ECO:0000256" key="5">
    <source>
        <dbReference type="ARBA" id="ARBA00022741"/>
    </source>
</evidence>
<reference evidence="13" key="2">
    <citation type="submission" date="2015-01" db="EMBL/GenBank/DDBJ databases">
        <authorList>
            <person name="Manzoor Shahid"/>
            <person name="Zubair Saima"/>
        </authorList>
    </citation>
    <scope>NUCLEOTIDE SEQUENCE [LARGE SCALE GENOMIC DNA]</scope>
    <source>
        <strain evidence="13">V1</strain>
    </source>
</reference>
<keyword evidence="9" id="KW-0472">Membrane</keyword>
<reference evidence="12 14" key="3">
    <citation type="submission" date="2019-08" db="EMBL/GenBank/DDBJ databases">
        <authorList>
            <person name="Kuhnert P."/>
        </authorList>
    </citation>
    <scope>NUCLEOTIDE SEQUENCE [LARGE SCALE GENOMIC DNA]</scope>
    <source>
        <strain evidence="12 14">B36.5</strain>
    </source>
</reference>
<dbReference type="AlphaFoldDB" id="A0A0B7GUW9"/>
<dbReference type="PROSITE" id="PS50109">
    <property type="entry name" value="HIS_KIN"/>
    <property type="match status" value="1"/>
</dbReference>